<dbReference type="RefSeq" id="WP_097033123.1">
    <property type="nucleotide sequence ID" value="NZ_BAAACM010000002.1"/>
</dbReference>
<dbReference type="EMBL" id="JAMRYU010000001">
    <property type="protein sequence ID" value="MDC4238717.1"/>
    <property type="molecule type" value="Genomic_DNA"/>
</dbReference>
<comment type="caution">
    <text evidence="1">The sequence shown here is derived from an EMBL/GenBank/DDBJ whole genome shotgun (WGS) entry which is preliminary data.</text>
</comment>
<accession>A0A9X4AZF0</accession>
<name>A0A9X4AZF0_9CLOT</name>
<sequence>MPYRDLIKNQYDEINNLTNLLGSMVNSYRLLIGGANELNNISEAKKSHVRDAVERADDLGDIIDEIIKTLDECSSSYTRYCKMKKQYIDEKTNKDNILTEIDYELDFDNSEREDEE</sequence>
<dbReference type="Proteomes" id="UP001141183">
    <property type="component" value="Unassembled WGS sequence"/>
</dbReference>
<gene>
    <name evidence="1" type="ORF">NE398_00830</name>
</gene>
<reference evidence="1" key="1">
    <citation type="submission" date="2022-05" db="EMBL/GenBank/DDBJ databases">
        <title>Draft genome sequence of Clostridium tertium strain CP3 isolated from Peru.</title>
        <authorList>
            <person name="Hurtado R."/>
            <person name="Lima L."/>
            <person name="Sousa T."/>
            <person name="Jaiswal A.K."/>
            <person name="Tiwari S."/>
            <person name="Maturrano L."/>
            <person name="Brenig B."/>
            <person name="Azevedo V."/>
        </authorList>
    </citation>
    <scope>NUCLEOTIDE SEQUENCE</scope>
    <source>
        <strain evidence="1">CP3</strain>
    </source>
</reference>
<dbReference type="GeneID" id="93042398"/>
<proteinExistence type="predicted"/>
<dbReference type="AlphaFoldDB" id="A0A9X4AZF0"/>
<protein>
    <submittedName>
        <fullName evidence="1">Uncharacterized protein</fullName>
    </submittedName>
</protein>
<organism evidence="1 2">
    <name type="scientific">Clostridium tertium</name>
    <dbReference type="NCBI Taxonomy" id="1559"/>
    <lineage>
        <taxon>Bacteria</taxon>
        <taxon>Bacillati</taxon>
        <taxon>Bacillota</taxon>
        <taxon>Clostridia</taxon>
        <taxon>Eubacteriales</taxon>
        <taxon>Clostridiaceae</taxon>
        <taxon>Clostridium</taxon>
    </lineage>
</organism>
<keyword evidence="2" id="KW-1185">Reference proteome</keyword>
<evidence type="ECO:0000313" key="2">
    <source>
        <dbReference type="Proteomes" id="UP001141183"/>
    </source>
</evidence>
<evidence type="ECO:0000313" key="1">
    <source>
        <dbReference type="EMBL" id="MDC4238717.1"/>
    </source>
</evidence>